<dbReference type="Gene3D" id="3.40.50.150">
    <property type="entry name" value="Vaccinia Virus protein VP39"/>
    <property type="match status" value="1"/>
</dbReference>
<keyword evidence="4" id="KW-1185">Reference proteome</keyword>
<dbReference type="EC" id="2.1.1.-" evidence="3"/>
<keyword evidence="1 3" id="KW-0489">Methyltransferase</keyword>
<dbReference type="RefSeq" id="WP_338452928.1">
    <property type="nucleotide sequence ID" value="NZ_CP137640.1"/>
</dbReference>
<dbReference type="GO" id="GO:0032259">
    <property type="term" value="P:methylation"/>
    <property type="evidence" value="ECO:0007669"/>
    <property type="project" value="UniProtKB-KW"/>
</dbReference>
<dbReference type="PANTHER" id="PTHR43619:SF2">
    <property type="entry name" value="S-ADENOSYL-L-METHIONINE-DEPENDENT METHYLTRANSFERASES SUPERFAMILY PROTEIN"/>
    <property type="match status" value="1"/>
</dbReference>
<protein>
    <submittedName>
        <fullName evidence="3">Class I SAM-dependent methyltransferase</fullName>
        <ecNumber evidence="3">2.1.1.-</ecNumber>
    </submittedName>
</protein>
<reference evidence="3 4" key="1">
    <citation type="submission" date="2023-10" db="EMBL/GenBank/DDBJ databases">
        <title>Niallia locisalis sp.nov. isolated from a salt pond sample.</title>
        <authorList>
            <person name="Li X.-J."/>
            <person name="Dong L."/>
        </authorList>
    </citation>
    <scope>NUCLEOTIDE SEQUENCE [LARGE SCALE GENOMIC DNA]</scope>
    <source>
        <strain evidence="3 4">DSM 29761</strain>
    </source>
</reference>
<evidence type="ECO:0000313" key="3">
    <source>
        <dbReference type="EMBL" id="WVX84056.1"/>
    </source>
</evidence>
<dbReference type="GO" id="GO:0008168">
    <property type="term" value="F:methyltransferase activity"/>
    <property type="evidence" value="ECO:0007669"/>
    <property type="project" value="UniProtKB-KW"/>
</dbReference>
<dbReference type="Pfam" id="PF04072">
    <property type="entry name" value="LCM"/>
    <property type="match status" value="1"/>
</dbReference>
<dbReference type="Proteomes" id="UP001357223">
    <property type="component" value="Chromosome"/>
</dbReference>
<name>A0ABZ2CJS1_9BACI</name>
<accession>A0ABZ2CJS1</accession>
<dbReference type="InterPro" id="IPR007213">
    <property type="entry name" value="Ppm1/Ppm2/Tcmp"/>
</dbReference>
<evidence type="ECO:0000313" key="4">
    <source>
        <dbReference type="Proteomes" id="UP001357223"/>
    </source>
</evidence>
<dbReference type="EMBL" id="CP137640">
    <property type="protein sequence ID" value="WVX84056.1"/>
    <property type="molecule type" value="Genomic_DNA"/>
</dbReference>
<evidence type="ECO:0000256" key="1">
    <source>
        <dbReference type="ARBA" id="ARBA00022603"/>
    </source>
</evidence>
<organism evidence="3 4">
    <name type="scientific">Niallia oryzisoli</name>
    <dbReference type="NCBI Taxonomy" id="1737571"/>
    <lineage>
        <taxon>Bacteria</taxon>
        <taxon>Bacillati</taxon>
        <taxon>Bacillota</taxon>
        <taxon>Bacilli</taxon>
        <taxon>Bacillales</taxon>
        <taxon>Bacillaceae</taxon>
        <taxon>Niallia</taxon>
    </lineage>
</organism>
<dbReference type="PANTHER" id="PTHR43619">
    <property type="entry name" value="S-ADENOSYL-L-METHIONINE-DEPENDENT METHYLTRANSFERASE YKTD-RELATED"/>
    <property type="match status" value="1"/>
</dbReference>
<gene>
    <name evidence="3" type="ORF">R4Z09_14305</name>
</gene>
<evidence type="ECO:0000256" key="2">
    <source>
        <dbReference type="ARBA" id="ARBA00022679"/>
    </source>
</evidence>
<proteinExistence type="predicted"/>
<sequence length="124" mass="14492">MDLTKNQNIHLTEEKETLLITLQAKAIDSRSKHSILHDKKALEILHLIDYDFEKVNHFGNEIMVIRAKQLDTWLQEFIKKYPNATVLNLGCGLDTRIARINPPSTVNWFDVDFPEVIQLRKSFF</sequence>
<dbReference type="InterPro" id="IPR029063">
    <property type="entry name" value="SAM-dependent_MTases_sf"/>
</dbReference>
<keyword evidence="2 3" id="KW-0808">Transferase</keyword>
<dbReference type="SUPFAM" id="SSF53335">
    <property type="entry name" value="S-adenosyl-L-methionine-dependent methyltransferases"/>
    <property type="match status" value="1"/>
</dbReference>